<evidence type="ECO:0000313" key="4">
    <source>
        <dbReference type="Proteomes" id="UP000277279"/>
    </source>
</evidence>
<keyword evidence="2" id="KW-0255">Endonuclease</keyword>
<accession>A0A427MXD9</accession>
<dbReference type="InterPro" id="IPR035437">
    <property type="entry name" value="SNase_OB-fold_sf"/>
</dbReference>
<dbReference type="SUPFAM" id="SSF50199">
    <property type="entry name" value="Staphylococcal nuclease"/>
    <property type="match status" value="1"/>
</dbReference>
<dbReference type="Proteomes" id="UP000518315">
    <property type="component" value="Unassembled WGS sequence"/>
</dbReference>
<keyword evidence="2" id="KW-0378">Hydrolase</keyword>
<feature type="chain" id="PRO_5044603421" evidence="1">
    <location>
        <begin position="22"/>
        <end position="180"/>
    </location>
</feature>
<evidence type="ECO:0000313" key="2">
    <source>
        <dbReference type="EMBL" id="MBB3135971.1"/>
    </source>
</evidence>
<gene>
    <name evidence="3" type="ORF">EFD55_18645</name>
    <name evidence="2" type="ORF">FHS26_003718</name>
</gene>
<reference evidence="3 4" key="1">
    <citation type="submission" date="2018-11" db="EMBL/GenBank/DDBJ databases">
        <authorList>
            <person name="Huo Y."/>
        </authorList>
    </citation>
    <scope>NUCLEOTIDE SEQUENCE [LARGE SCALE GENOMIC DNA]</scope>
    <source>
        <strain evidence="3 4">DSM 30132</strain>
    </source>
</reference>
<protein>
    <submittedName>
        <fullName evidence="2">Endonuclease YncB(Thermonuclease family)</fullName>
    </submittedName>
    <submittedName>
        <fullName evidence="3">Thermonuclease family protein</fullName>
    </submittedName>
</protein>
<comment type="caution">
    <text evidence="3">The sequence shown here is derived from an EMBL/GenBank/DDBJ whole genome shotgun (WGS) entry which is preliminary data.</text>
</comment>
<proteinExistence type="predicted"/>
<dbReference type="EMBL" id="RJJT01000012">
    <property type="protein sequence ID" value="RSB75833.1"/>
    <property type="molecule type" value="Genomic_DNA"/>
</dbReference>
<evidence type="ECO:0000313" key="5">
    <source>
        <dbReference type="Proteomes" id="UP000518315"/>
    </source>
</evidence>
<keyword evidence="1" id="KW-0732">Signal</keyword>
<dbReference type="OrthoDB" id="8126240at2"/>
<reference evidence="2 5" key="2">
    <citation type="submission" date="2020-08" db="EMBL/GenBank/DDBJ databases">
        <title>Genomic Encyclopedia of Type Strains, Phase III (KMG-III): the genomes of soil and plant-associated and newly described type strains.</title>
        <authorList>
            <person name="Whitman W."/>
        </authorList>
    </citation>
    <scope>NUCLEOTIDE SEQUENCE [LARGE SCALE GENOMIC DNA]</scope>
    <source>
        <strain evidence="2 5">CECT 4113</strain>
    </source>
</reference>
<dbReference type="RefSeq" id="WP_125846500.1">
    <property type="nucleotide sequence ID" value="NZ_JACHXH010000012.1"/>
</dbReference>
<sequence length="180" mass="19044">MRGGLSVLIGVVCFAVTQAHATSAGYFALSESAVFESGDTWSLGGQRYRLYGVQSCLRGTTFTNTAGVRQDCGEASLAVLVAFVRDTDPSCAPIAKASSITYVVCFATVARQRLDLGTVLISEGYAFAALDAKGLPINAAYSVAEQQARGRKAGLWQFSDVKHPAVLLSRAAESDQVRPK</sequence>
<dbReference type="Gene3D" id="2.40.50.90">
    <property type="match status" value="1"/>
</dbReference>
<dbReference type="EMBL" id="JACHXH010000012">
    <property type="protein sequence ID" value="MBB3135971.1"/>
    <property type="molecule type" value="Genomic_DNA"/>
</dbReference>
<name>A0A427MXD9_9HYPH</name>
<evidence type="ECO:0000313" key="3">
    <source>
        <dbReference type="EMBL" id="RSB75833.1"/>
    </source>
</evidence>
<keyword evidence="5" id="KW-1185">Reference proteome</keyword>
<dbReference type="AlphaFoldDB" id="A0A427MXD9"/>
<keyword evidence="2" id="KW-0540">Nuclease</keyword>
<dbReference type="Proteomes" id="UP000277279">
    <property type="component" value="Unassembled WGS sequence"/>
</dbReference>
<dbReference type="GO" id="GO:0004519">
    <property type="term" value="F:endonuclease activity"/>
    <property type="evidence" value="ECO:0007669"/>
    <property type="project" value="UniProtKB-KW"/>
</dbReference>
<evidence type="ECO:0000256" key="1">
    <source>
        <dbReference type="SAM" id="SignalP"/>
    </source>
</evidence>
<feature type="signal peptide" evidence="1">
    <location>
        <begin position="1"/>
        <end position="21"/>
    </location>
</feature>
<organism evidence="3 4">
    <name type="scientific">Rhizobium pisi</name>
    <dbReference type="NCBI Taxonomy" id="574561"/>
    <lineage>
        <taxon>Bacteria</taxon>
        <taxon>Pseudomonadati</taxon>
        <taxon>Pseudomonadota</taxon>
        <taxon>Alphaproteobacteria</taxon>
        <taxon>Hyphomicrobiales</taxon>
        <taxon>Rhizobiaceae</taxon>
        <taxon>Rhizobium/Agrobacterium group</taxon>
        <taxon>Rhizobium</taxon>
    </lineage>
</organism>